<accession>A0A4V6S7C3</accession>
<dbReference type="AlphaFoldDB" id="A0A4V6S7C3"/>
<reference evidence="2 3" key="1">
    <citation type="submission" date="2019-04" db="EMBL/GenBank/DDBJ databases">
        <title>Draft genome sequences for three unisolated Alnus-infective Frankia Sp+ strains, AgTrS, AiOr and AvVan, the first sequenced Frankia strains able to sporulate in-planta.</title>
        <authorList>
            <person name="Bethencourt L."/>
            <person name="Vautrin F."/>
            <person name="Taib N."/>
            <person name="Dubost A."/>
            <person name="Castro-Garcia L."/>
            <person name="Imbaud O."/>
            <person name="Abrouk D."/>
            <person name="Fournier P."/>
            <person name="Briolay J."/>
            <person name="Nguyen A."/>
            <person name="Normand P."/>
            <person name="Fernandez M.P."/>
            <person name="Brochier-Armanet C."/>
            <person name="Herrera-Belaroussi A."/>
        </authorList>
    </citation>
    <scope>NUCLEOTIDE SEQUENCE [LARGE SCALE GENOMIC DNA]</scope>
    <source>
        <strain evidence="2 3">AvVan</strain>
    </source>
</reference>
<feature type="region of interest" description="Disordered" evidence="1">
    <location>
        <begin position="124"/>
        <end position="147"/>
    </location>
</feature>
<feature type="compositionally biased region" description="Low complexity" evidence="1">
    <location>
        <begin position="124"/>
        <end position="133"/>
    </location>
</feature>
<dbReference type="Proteomes" id="UP000305282">
    <property type="component" value="Unassembled WGS sequence"/>
</dbReference>
<organism evidence="2 3">
    <name type="scientific">Candidatus Frankia alpina</name>
    <dbReference type="NCBI Taxonomy" id="2699483"/>
    <lineage>
        <taxon>Bacteria</taxon>
        <taxon>Bacillati</taxon>
        <taxon>Actinomycetota</taxon>
        <taxon>Actinomycetes</taxon>
        <taxon>Frankiales</taxon>
        <taxon>Frankiaceae</taxon>
        <taxon>Frankia</taxon>
    </lineage>
</organism>
<dbReference type="EMBL" id="SSXH01000865">
    <property type="protein sequence ID" value="THJ37382.1"/>
    <property type="molecule type" value="Genomic_DNA"/>
</dbReference>
<keyword evidence="3" id="KW-1185">Reference proteome</keyword>
<name>A0A4V6S7C3_9ACTN</name>
<evidence type="ECO:0000256" key="1">
    <source>
        <dbReference type="SAM" id="MobiDB-lite"/>
    </source>
</evidence>
<evidence type="ECO:0000313" key="3">
    <source>
        <dbReference type="Proteomes" id="UP000305282"/>
    </source>
</evidence>
<sequence length="147" mass="16065">MDVEMTPADALFVGRTLRRLSRAQGVTRQVRVPRGLSLDTQTGEIRQKYRTVRRPAVRLASGAGFLCVNDGPAVAVQLARALKTRGFAVEWDRAQRAMGEREAGWAKEEARSLVRDAVADARLSTTPLTTPRPGLVDGPWSKAARVA</sequence>
<protein>
    <submittedName>
        <fullName evidence="2">Uncharacterized protein</fullName>
    </submittedName>
</protein>
<comment type="caution">
    <text evidence="2">The sequence shown here is derived from an EMBL/GenBank/DDBJ whole genome shotgun (WGS) entry which is preliminary data.</text>
</comment>
<proteinExistence type="predicted"/>
<evidence type="ECO:0000313" key="2">
    <source>
        <dbReference type="EMBL" id="THJ37382.1"/>
    </source>
</evidence>
<gene>
    <name evidence="2" type="ORF">E7Y31_21535</name>
</gene>